<name>A0A846TNF1_9BACI</name>
<comment type="caution">
    <text evidence="2">The sequence shown here is derived from an EMBL/GenBank/DDBJ whole genome shotgun (WGS) entry which is preliminary data.</text>
</comment>
<reference evidence="2 3" key="1">
    <citation type="submission" date="2020-03" db="EMBL/GenBank/DDBJ databases">
        <authorList>
            <person name="Sun Q."/>
        </authorList>
    </citation>
    <scope>NUCLEOTIDE SEQUENCE [LARGE SCALE GENOMIC DNA]</scope>
    <source>
        <strain evidence="2 3">KACC 21451</strain>
    </source>
</reference>
<dbReference type="AlphaFoldDB" id="A0A846TNF1"/>
<sequence length="71" mass="7942">MIFRLFVLTIGFGLAVSGGISAIAYLNMLTAGHGLDEYLSFISRRVECYFLPAGMGIIWLSIYWPHNDDIN</sequence>
<dbReference type="RefSeq" id="WP_209438042.1">
    <property type="nucleotide sequence ID" value="NZ_JAAVUM010000015.1"/>
</dbReference>
<keyword evidence="1" id="KW-1133">Transmembrane helix</keyword>
<organism evidence="2 3">
    <name type="scientific">Mesobacillus selenatarsenatis</name>
    <dbReference type="NCBI Taxonomy" id="388741"/>
    <lineage>
        <taxon>Bacteria</taxon>
        <taxon>Bacillati</taxon>
        <taxon>Bacillota</taxon>
        <taxon>Bacilli</taxon>
        <taxon>Bacillales</taxon>
        <taxon>Bacillaceae</taxon>
        <taxon>Mesobacillus</taxon>
    </lineage>
</organism>
<dbReference type="Pfam" id="PF26135">
    <property type="entry name" value="YuzI"/>
    <property type="match status" value="1"/>
</dbReference>
<evidence type="ECO:0000313" key="2">
    <source>
        <dbReference type="EMBL" id="NKE07434.1"/>
    </source>
</evidence>
<evidence type="ECO:0000256" key="1">
    <source>
        <dbReference type="SAM" id="Phobius"/>
    </source>
</evidence>
<dbReference type="Proteomes" id="UP000587942">
    <property type="component" value="Unassembled WGS sequence"/>
</dbReference>
<protein>
    <submittedName>
        <fullName evidence="2">Uncharacterized protein</fullName>
    </submittedName>
</protein>
<dbReference type="InterPro" id="IPR058887">
    <property type="entry name" value="YuzI-like"/>
</dbReference>
<accession>A0A846TNF1</accession>
<evidence type="ECO:0000313" key="3">
    <source>
        <dbReference type="Proteomes" id="UP000587942"/>
    </source>
</evidence>
<keyword evidence="1" id="KW-0472">Membrane</keyword>
<keyword evidence="1" id="KW-0812">Transmembrane</keyword>
<feature type="transmembrane region" description="Helical" evidence="1">
    <location>
        <begin position="46"/>
        <end position="64"/>
    </location>
</feature>
<feature type="transmembrane region" description="Helical" evidence="1">
    <location>
        <begin position="6"/>
        <end position="26"/>
    </location>
</feature>
<dbReference type="EMBL" id="JAAVUM010000015">
    <property type="protein sequence ID" value="NKE07434.1"/>
    <property type="molecule type" value="Genomic_DNA"/>
</dbReference>
<gene>
    <name evidence="2" type="ORF">GWK17_18455</name>
</gene>
<proteinExistence type="predicted"/>